<dbReference type="PANTHER" id="PTHR38683:SF1">
    <property type="entry name" value="CHORISMATE PYRUVATE-LYASE"/>
    <property type="match status" value="1"/>
</dbReference>
<gene>
    <name evidence="4" type="primary">ubiC</name>
    <name evidence="5" type="ORF">DFP76_101583</name>
</gene>
<dbReference type="SUPFAM" id="SSF64288">
    <property type="entry name" value="Chorismate lyase-like"/>
    <property type="match status" value="1"/>
</dbReference>
<dbReference type="OrthoDB" id="9789493at2"/>
<keyword evidence="3 4" id="KW-0456">Lyase</keyword>
<evidence type="ECO:0000256" key="3">
    <source>
        <dbReference type="ARBA" id="ARBA00023239"/>
    </source>
</evidence>
<comment type="caution">
    <text evidence="5">The sequence shown here is derived from an EMBL/GenBank/DDBJ whole genome shotgun (WGS) entry which is preliminary data.</text>
</comment>
<dbReference type="HAMAP" id="MF_01632">
    <property type="entry name" value="UbiC"/>
    <property type="match status" value="1"/>
</dbReference>
<feature type="binding site" evidence="4">
    <location>
        <position position="120"/>
    </location>
    <ligand>
        <name>substrate</name>
    </ligand>
</feature>
<comment type="subcellular location">
    <subcellularLocation>
        <location evidence="4">Cytoplasm</location>
    </subcellularLocation>
</comment>
<dbReference type="EC" id="4.1.3.40" evidence="4"/>
<comment type="function">
    <text evidence="4">Removes the pyruvyl group from chorismate, with concomitant aromatization of the ring, to provide 4-hydroxybenzoate (4HB) for the ubiquinone pathway.</text>
</comment>
<name>A0A366D8I9_9GAMM</name>
<dbReference type="RefSeq" id="WP_113873165.1">
    <property type="nucleotide sequence ID" value="NZ_QNRF01000001.1"/>
</dbReference>
<keyword evidence="2 4" id="KW-0831">Ubiquinone biosynthesis</keyword>
<dbReference type="UniPathway" id="UPA00232"/>
<comment type="caution">
    <text evidence="4">Lacks conserved residue(s) required for the propagation of feature annotation.</text>
</comment>
<dbReference type="GO" id="GO:0042866">
    <property type="term" value="P:pyruvate biosynthetic process"/>
    <property type="evidence" value="ECO:0007669"/>
    <property type="project" value="UniProtKB-UniRule"/>
</dbReference>
<dbReference type="GO" id="GO:0006744">
    <property type="term" value="P:ubiquinone biosynthetic process"/>
    <property type="evidence" value="ECO:0007669"/>
    <property type="project" value="UniProtKB-UniRule"/>
</dbReference>
<dbReference type="Gene3D" id="3.40.1410.10">
    <property type="entry name" value="Chorismate lyase-like"/>
    <property type="match status" value="1"/>
</dbReference>
<sequence>MTRLNSLATKQFDYRWQPAHCVRKTKIPSYLWPWLTTDKSLTSKLQRAGKLSVEVIEDKWGTASLRERRKLKLKPREAVRIRTVLLKLDGQTVIYARSIIPARSLLGHWRQVPHLKDKPLGGYLFQHRTLSRSPIEITELPAAMFPDQPHSVWARRSVFHQYGVGILVNEAIFDTISHFKSPFGLL</sequence>
<feature type="binding site" evidence="4">
    <location>
        <position position="82"/>
    </location>
    <ligand>
        <name>substrate</name>
    </ligand>
</feature>
<dbReference type="InterPro" id="IPR007440">
    <property type="entry name" value="Chorismate--pyruvate_lyase"/>
</dbReference>
<dbReference type="EMBL" id="QNRF01000001">
    <property type="protein sequence ID" value="RBO86306.1"/>
    <property type="molecule type" value="Genomic_DNA"/>
</dbReference>
<evidence type="ECO:0000313" key="6">
    <source>
        <dbReference type="Proteomes" id="UP000252086"/>
    </source>
</evidence>
<evidence type="ECO:0000256" key="2">
    <source>
        <dbReference type="ARBA" id="ARBA00022688"/>
    </source>
</evidence>
<evidence type="ECO:0000313" key="5">
    <source>
        <dbReference type="EMBL" id="RBO86306.1"/>
    </source>
</evidence>
<evidence type="ECO:0000256" key="1">
    <source>
        <dbReference type="ARBA" id="ARBA00022490"/>
    </source>
</evidence>
<evidence type="ECO:0000256" key="4">
    <source>
        <dbReference type="HAMAP-Rule" id="MF_01632"/>
    </source>
</evidence>
<comment type="similarity">
    <text evidence="4">Belongs to the UbiC family.</text>
</comment>
<organism evidence="5 6">
    <name type="scientific">Marinomonas aquiplantarum</name>
    <dbReference type="NCBI Taxonomy" id="491951"/>
    <lineage>
        <taxon>Bacteria</taxon>
        <taxon>Pseudomonadati</taxon>
        <taxon>Pseudomonadota</taxon>
        <taxon>Gammaproteobacteria</taxon>
        <taxon>Oceanospirillales</taxon>
        <taxon>Oceanospirillaceae</taxon>
        <taxon>Marinomonas</taxon>
    </lineage>
</organism>
<dbReference type="GO" id="GO:0008813">
    <property type="term" value="F:chorismate lyase activity"/>
    <property type="evidence" value="ECO:0007669"/>
    <property type="project" value="UniProtKB-UniRule"/>
</dbReference>
<dbReference type="PANTHER" id="PTHR38683">
    <property type="entry name" value="CHORISMATE PYRUVATE-LYASE"/>
    <property type="match status" value="1"/>
</dbReference>
<keyword evidence="1 4" id="KW-0963">Cytoplasm</keyword>
<comment type="pathway">
    <text evidence="4">Cofactor biosynthesis; ubiquinone biosynthesis.</text>
</comment>
<feature type="binding site" evidence="4">
    <location>
        <position position="170"/>
    </location>
    <ligand>
        <name>substrate</name>
    </ligand>
</feature>
<comment type="catalytic activity">
    <reaction evidence="4">
        <text>chorismate = 4-hydroxybenzoate + pyruvate</text>
        <dbReference type="Rhea" id="RHEA:16505"/>
        <dbReference type="ChEBI" id="CHEBI:15361"/>
        <dbReference type="ChEBI" id="CHEBI:17879"/>
        <dbReference type="ChEBI" id="CHEBI:29748"/>
        <dbReference type="EC" id="4.1.3.40"/>
    </reaction>
</comment>
<accession>A0A366D8I9</accession>
<proteinExistence type="inferred from homology"/>
<dbReference type="GO" id="GO:0005829">
    <property type="term" value="C:cytosol"/>
    <property type="evidence" value="ECO:0007669"/>
    <property type="project" value="TreeGrafter"/>
</dbReference>
<dbReference type="InterPro" id="IPR028978">
    <property type="entry name" value="Chorismate_lyase_/UTRA_dom_sf"/>
</dbReference>
<protein>
    <recommendedName>
        <fullName evidence="4">Probable chorismate pyruvate-lyase</fullName>
        <shortName evidence="4">CL</shortName>
        <shortName evidence="4">CPL</shortName>
        <ecNumber evidence="4">4.1.3.40</ecNumber>
    </recommendedName>
</protein>
<reference evidence="5 6" key="1">
    <citation type="submission" date="2018-06" db="EMBL/GenBank/DDBJ databases">
        <title>Genomic Encyclopedia of Type Strains, Phase III (KMG-III): the genomes of soil and plant-associated and newly described type strains.</title>
        <authorList>
            <person name="Whitman W."/>
        </authorList>
    </citation>
    <scope>NUCLEOTIDE SEQUENCE [LARGE SCALE GENOMIC DNA]</scope>
    <source>
        <strain evidence="5 6">CECT 7732</strain>
    </source>
</reference>
<keyword evidence="6" id="KW-1185">Reference proteome</keyword>
<keyword evidence="4" id="KW-0670">Pyruvate</keyword>
<dbReference type="AlphaFoldDB" id="A0A366D8I9"/>
<dbReference type="Proteomes" id="UP000252086">
    <property type="component" value="Unassembled WGS sequence"/>
</dbReference>
<dbReference type="Pfam" id="PF04345">
    <property type="entry name" value="Chor_lyase"/>
    <property type="match status" value="1"/>
</dbReference>